<sequence length="309" mass="33262">MRLGGDRRKGDSTMIRVTLFRATQVEIDGRLLPSEALRGRPRQVLEILALAAGATVAKDRLADLLWEGAPPASHHATLESYICVLRRCLGVRSGPASVLATSPGGYQLKAGEVWIDLVEFHRLVRAARTATASEAVELSTQALDLATGELLGSEPYAGWAERAREVFEHDAVTAYVHAAGLANGTRRFGDATTLAQAALGHDRLAEGAWQHLIRAHWLSGHRGEALRAYAGLRATMLEELGDEPGRDSQDLYHAILQEPSGAEDRHGPGELRTLLRLLRQTLEATPGAQVPALDAGLSAAAMRVLAMQT</sequence>
<reference evidence="7 8" key="1">
    <citation type="submission" date="2018-11" db="EMBL/GenBank/DDBJ databases">
        <authorList>
            <person name="Li F."/>
        </authorList>
    </citation>
    <scope>NUCLEOTIDE SEQUENCE [LARGE SCALE GENOMIC DNA]</scope>
    <source>
        <strain evidence="7 8">Gsoil 818</strain>
    </source>
</reference>
<dbReference type="PROSITE" id="PS51755">
    <property type="entry name" value="OMPR_PHOB"/>
    <property type="match status" value="1"/>
</dbReference>
<organism evidence="7 8">
    <name type="scientific">Nocardioides pocheonensis</name>
    <dbReference type="NCBI Taxonomy" id="661485"/>
    <lineage>
        <taxon>Bacteria</taxon>
        <taxon>Bacillati</taxon>
        <taxon>Actinomycetota</taxon>
        <taxon>Actinomycetes</taxon>
        <taxon>Propionibacteriales</taxon>
        <taxon>Nocardioidaceae</taxon>
        <taxon>Nocardioides</taxon>
    </lineage>
</organism>
<dbReference type="Pfam" id="PF00486">
    <property type="entry name" value="Trans_reg_C"/>
    <property type="match status" value="1"/>
</dbReference>
<dbReference type="GO" id="GO:0006355">
    <property type="term" value="P:regulation of DNA-templated transcription"/>
    <property type="evidence" value="ECO:0007669"/>
    <property type="project" value="InterPro"/>
</dbReference>
<evidence type="ECO:0000256" key="5">
    <source>
        <dbReference type="PROSITE-ProRule" id="PRU01091"/>
    </source>
</evidence>
<evidence type="ECO:0000259" key="6">
    <source>
        <dbReference type="PROSITE" id="PS51755"/>
    </source>
</evidence>
<dbReference type="InterPro" id="IPR011990">
    <property type="entry name" value="TPR-like_helical_dom_sf"/>
</dbReference>
<keyword evidence="2" id="KW-0805">Transcription regulation</keyword>
<dbReference type="SUPFAM" id="SSF48452">
    <property type="entry name" value="TPR-like"/>
    <property type="match status" value="1"/>
</dbReference>
<dbReference type="GO" id="GO:0000160">
    <property type="term" value="P:phosphorelay signal transduction system"/>
    <property type="evidence" value="ECO:0007669"/>
    <property type="project" value="InterPro"/>
</dbReference>
<feature type="domain" description="OmpR/PhoB-type" evidence="6">
    <location>
        <begin position="9"/>
        <end position="110"/>
    </location>
</feature>
<dbReference type="PANTHER" id="PTHR35807:SF1">
    <property type="entry name" value="TRANSCRIPTIONAL REGULATOR REDD"/>
    <property type="match status" value="1"/>
</dbReference>
<accession>A0A3N0GJM2</accession>
<comment type="similarity">
    <text evidence="1">Belongs to the AfsR/DnrI/RedD regulatory family.</text>
</comment>
<dbReference type="Gene3D" id="1.25.40.10">
    <property type="entry name" value="Tetratricopeptide repeat domain"/>
    <property type="match status" value="1"/>
</dbReference>
<dbReference type="InterPro" id="IPR016032">
    <property type="entry name" value="Sig_transdc_resp-reg_C-effctor"/>
</dbReference>
<dbReference type="InterPro" id="IPR036388">
    <property type="entry name" value="WH-like_DNA-bd_sf"/>
</dbReference>
<evidence type="ECO:0000256" key="4">
    <source>
        <dbReference type="ARBA" id="ARBA00023163"/>
    </source>
</evidence>
<evidence type="ECO:0000256" key="1">
    <source>
        <dbReference type="ARBA" id="ARBA00005820"/>
    </source>
</evidence>
<evidence type="ECO:0000256" key="2">
    <source>
        <dbReference type="ARBA" id="ARBA00023015"/>
    </source>
</evidence>
<feature type="DNA-binding region" description="OmpR/PhoB-type" evidence="5">
    <location>
        <begin position="9"/>
        <end position="110"/>
    </location>
</feature>
<dbReference type="InterPro" id="IPR051677">
    <property type="entry name" value="AfsR-DnrI-RedD_regulator"/>
</dbReference>
<evidence type="ECO:0000256" key="3">
    <source>
        <dbReference type="ARBA" id="ARBA00023125"/>
    </source>
</evidence>
<dbReference type="SMART" id="SM00862">
    <property type="entry name" value="Trans_reg_C"/>
    <property type="match status" value="1"/>
</dbReference>
<dbReference type="PANTHER" id="PTHR35807">
    <property type="entry name" value="TRANSCRIPTIONAL REGULATOR REDD-RELATED"/>
    <property type="match status" value="1"/>
</dbReference>
<gene>
    <name evidence="7" type="ORF">EFL26_18910</name>
</gene>
<evidence type="ECO:0000313" key="7">
    <source>
        <dbReference type="EMBL" id="RNM12674.1"/>
    </source>
</evidence>
<keyword evidence="8" id="KW-1185">Reference proteome</keyword>
<dbReference type="EMBL" id="RJSF01000044">
    <property type="protein sequence ID" value="RNM12674.1"/>
    <property type="molecule type" value="Genomic_DNA"/>
</dbReference>
<comment type="caution">
    <text evidence="7">The sequence shown here is derived from an EMBL/GenBank/DDBJ whole genome shotgun (WGS) entry which is preliminary data.</text>
</comment>
<dbReference type="Pfam" id="PF03704">
    <property type="entry name" value="BTAD"/>
    <property type="match status" value="1"/>
</dbReference>
<keyword evidence="4" id="KW-0804">Transcription</keyword>
<dbReference type="AlphaFoldDB" id="A0A3N0GJM2"/>
<name>A0A3N0GJM2_9ACTN</name>
<dbReference type="SMART" id="SM01043">
    <property type="entry name" value="BTAD"/>
    <property type="match status" value="1"/>
</dbReference>
<dbReference type="InterPro" id="IPR005158">
    <property type="entry name" value="BTAD"/>
</dbReference>
<dbReference type="GO" id="GO:0003677">
    <property type="term" value="F:DNA binding"/>
    <property type="evidence" value="ECO:0007669"/>
    <property type="project" value="UniProtKB-UniRule"/>
</dbReference>
<protein>
    <recommendedName>
        <fullName evidence="6">OmpR/PhoB-type domain-containing protein</fullName>
    </recommendedName>
</protein>
<evidence type="ECO:0000313" key="8">
    <source>
        <dbReference type="Proteomes" id="UP000279994"/>
    </source>
</evidence>
<dbReference type="InterPro" id="IPR001867">
    <property type="entry name" value="OmpR/PhoB-type_DNA-bd"/>
</dbReference>
<dbReference type="SUPFAM" id="SSF46894">
    <property type="entry name" value="C-terminal effector domain of the bipartite response regulators"/>
    <property type="match status" value="1"/>
</dbReference>
<dbReference type="Proteomes" id="UP000279994">
    <property type="component" value="Unassembled WGS sequence"/>
</dbReference>
<keyword evidence="3 5" id="KW-0238">DNA-binding</keyword>
<dbReference type="Gene3D" id="1.10.10.10">
    <property type="entry name" value="Winged helix-like DNA-binding domain superfamily/Winged helix DNA-binding domain"/>
    <property type="match status" value="1"/>
</dbReference>
<proteinExistence type="inferred from homology"/>